<dbReference type="OrthoDB" id="3196710at2"/>
<organism evidence="1 2">
    <name type="scientific">Sporolactobacillus nakayamae</name>
    <dbReference type="NCBI Taxonomy" id="269670"/>
    <lineage>
        <taxon>Bacteria</taxon>
        <taxon>Bacillati</taxon>
        <taxon>Bacillota</taxon>
        <taxon>Bacilli</taxon>
        <taxon>Bacillales</taxon>
        <taxon>Sporolactobacillaceae</taxon>
        <taxon>Sporolactobacillus</taxon>
    </lineage>
</organism>
<proteinExistence type="predicted"/>
<gene>
    <name evidence="1" type="ORF">SAMN02982927_00686</name>
</gene>
<dbReference type="AlphaFoldDB" id="A0A1I2P2U5"/>
<dbReference type="RefSeq" id="WP_093670080.1">
    <property type="nucleotide sequence ID" value="NZ_FOOY01000004.1"/>
</dbReference>
<accession>A0A1I2P2U5</accession>
<dbReference type="EMBL" id="FOOY01000004">
    <property type="protein sequence ID" value="SFG10404.1"/>
    <property type="molecule type" value="Genomic_DNA"/>
</dbReference>
<dbReference type="STRING" id="269670.SAMN02982927_00686"/>
<protein>
    <submittedName>
        <fullName evidence="1">Uncharacterized protein</fullName>
    </submittedName>
</protein>
<sequence>MAKLSKKKQDELISSEIERLTEIYKDIAEDKKKAAQRLIERVAFMTITLEILEDTIKTKGPTYLLVQGSQRMLIENPAQKSYNAMINRYTAAMDKLINLLPKDDGDEDDGFDEFVNSR</sequence>
<evidence type="ECO:0000313" key="1">
    <source>
        <dbReference type="EMBL" id="SFG10404.1"/>
    </source>
</evidence>
<dbReference type="Proteomes" id="UP000198752">
    <property type="component" value="Unassembled WGS sequence"/>
</dbReference>
<reference evidence="2" key="1">
    <citation type="submission" date="2016-10" db="EMBL/GenBank/DDBJ databases">
        <authorList>
            <person name="Varghese N."/>
            <person name="Submissions S."/>
        </authorList>
    </citation>
    <scope>NUCLEOTIDE SEQUENCE [LARGE SCALE GENOMIC DNA]</scope>
    <source>
        <strain evidence="2">ATCC 700379</strain>
    </source>
</reference>
<name>A0A1I2P2U5_9BACL</name>
<evidence type="ECO:0000313" key="2">
    <source>
        <dbReference type="Proteomes" id="UP000198752"/>
    </source>
</evidence>
<keyword evidence="2" id="KW-1185">Reference proteome</keyword>